<dbReference type="Proteomes" id="UP000789860">
    <property type="component" value="Unassembled WGS sequence"/>
</dbReference>
<proteinExistence type="predicted"/>
<evidence type="ECO:0000313" key="2">
    <source>
        <dbReference type="Proteomes" id="UP000789860"/>
    </source>
</evidence>
<sequence>KYIFSNSSNSQTIQTTLPHSIQRRNTTRIRNIKCGIQKNVENIDLVNLPQKHKHINNTQETLETIFFE</sequence>
<organism evidence="1 2">
    <name type="scientific">Scutellospora calospora</name>
    <dbReference type="NCBI Taxonomy" id="85575"/>
    <lineage>
        <taxon>Eukaryota</taxon>
        <taxon>Fungi</taxon>
        <taxon>Fungi incertae sedis</taxon>
        <taxon>Mucoromycota</taxon>
        <taxon>Glomeromycotina</taxon>
        <taxon>Glomeromycetes</taxon>
        <taxon>Diversisporales</taxon>
        <taxon>Gigasporaceae</taxon>
        <taxon>Scutellospora</taxon>
    </lineage>
</organism>
<comment type="caution">
    <text evidence="1">The sequence shown here is derived from an EMBL/GenBank/DDBJ whole genome shotgun (WGS) entry which is preliminary data.</text>
</comment>
<name>A0ACA9LQP1_9GLOM</name>
<reference evidence="1" key="1">
    <citation type="submission" date="2021-06" db="EMBL/GenBank/DDBJ databases">
        <authorList>
            <person name="Kallberg Y."/>
            <person name="Tangrot J."/>
            <person name="Rosling A."/>
        </authorList>
    </citation>
    <scope>NUCLEOTIDE SEQUENCE</scope>
    <source>
        <strain evidence="1">AU212A</strain>
    </source>
</reference>
<evidence type="ECO:0000313" key="1">
    <source>
        <dbReference type="EMBL" id="CAG8540351.1"/>
    </source>
</evidence>
<protein>
    <submittedName>
        <fullName evidence="1">3455_t:CDS:1</fullName>
    </submittedName>
</protein>
<feature type="non-terminal residue" evidence="1">
    <location>
        <position position="1"/>
    </location>
</feature>
<accession>A0ACA9LQP1</accession>
<keyword evidence="2" id="KW-1185">Reference proteome</keyword>
<gene>
    <name evidence="1" type="ORF">SCALOS_LOCUS4819</name>
</gene>
<dbReference type="EMBL" id="CAJVPM010006953">
    <property type="protein sequence ID" value="CAG8540351.1"/>
    <property type="molecule type" value="Genomic_DNA"/>
</dbReference>